<evidence type="ECO:0000256" key="3">
    <source>
        <dbReference type="ARBA" id="ARBA00022839"/>
    </source>
</evidence>
<dbReference type="Gene3D" id="3.60.21.10">
    <property type="match status" value="1"/>
</dbReference>
<evidence type="ECO:0000256" key="2">
    <source>
        <dbReference type="ARBA" id="ARBA00022801"/>
    </source>
</evidence>
<evidence type="ECO:0000313" key="7">
    <source>
        <dbReference type="Proteomes" id="UP000541136"/>
    </source>
</evidence>
<evidence type="ECO:0000256" key="1">
    <source>
        <dbReference type="ARBA" id="ARBA00022722"/>
    </source>
</evidence>
<reference evidence="6 7" key="1">
    <citation type="submission" date="2020-08" db="EMBL/GenBank/DDBJ databases">
        <title>Genomic Encyclopedia of Type Strains, Phase IV (KMG-IV): sequencing the most valuable type-strain genomes for metagenomic binning, comparative biology and taxonomic classification.</title>
        <authorList>
            <person name="Goeker M."/>
        </authorList>
    </citation>
    <scope>NUCLEOTIDE SEQUENCE [LARGE SCALE GENOMIC DNA]</scope>
    <source>
        <strain evidence="6 7">DSM 12141</strain>
    </source>
</reference>
<dbReference type="SUPFAM" id="SSF56300">
    <property type="entry name" value="Metallo-dependent phosphatases"/>
    <property type="match status" value="1"/>
</dbReference>
<dbReference type="CDD" id="cd00840">
    <property type="entry name" value="MPP_Mre11_N"/>
    <property type="match status" value="1"/>
</dbReference>
<dbReference type="Proteomes" id="UP000541136">
    <property type="component" value="Unassembled WGS sequence"/>
</dbReference>
<dbReference type="InterPro" id="IPR041796">
    <property type="entry name" value="Mre11_N"/>
</dbReference>
<feature type="region of interest" description="Disordered" evidence="4">
    <location>
        <begin position="370"/>
        <end position="401"/>
    </location>
</feature>
<proteinExistence type="predicted"/>
<dbReference type="InterPro" id="IPR050535">
    <property type="entry name" value="DNA_Repair-Maintenance_Comp"/>
</dbReference>
<protein>
    <submittedName>
        <fullName evidence="6">Putative phosphodiesterase</fullName>
    </submittedName>
</protein>
<dbReference type="InterPro" id="IPR029052">
    <property type="entry name" value="Metallo-depent_PP-like"/>
</dbReference>
<feature type="domain" description="Calcineurin-like phosphoesterase" evidence="5">
    <location>
        <begin position="3"/>
        <end position="166"/>
    </location>
</feature>
<keyword evidence="1" id="KW-0540">Nuclease</keyword>
<dbReference type="AlphaFoldDB" id="A0A7W9TKY2"/>
<dbReference type="PIRSF" id="PIRSF033093">
    <property type="entry name" value="UCP_ML1119"/>
    <property type="match status" value="1"/>
</dbReference>
<feature type="compositionally biased region" description="Basic and acidic residues" evidence="4">
    <location>
        <begin position="385"/>
        <end position="401"/>
    </location>
</feature>
<comment type="caution">
    <text evidence="6">The sequence shown here is derived from an EMBL/GenBank/DDBJ whole genome shotgun (WGS) entry which is preliminary data.</text>
</comment>
<dbReference type="InterPro" id="IPR004843">
    <property type="entry name" value="Calcineurin-like_PHP"/>
</dbReference>
<dbReference type="EMBL" id="JACHIB010000003">
    <property type="protein sequence ID" value="MBB6082613.1"/>
    <property type="molecule type" value="Genomic_DNA"/>
</dbReference>
<accession>A0A7W9TKY2</accession>
<keyword evidence="3" id="KW-0269">Exonuclease</keyword>
<organism evidence="6 7">
    <name type="scientific">Castellaniella defragrans</name>
    <name type="common">Alcaligenes defragrans</name>
    <dbReference type="NCBI Taxonomy" id="75697"/>
    <lineage>
        <taxon>Bacteria</taxon>
        <taxon>Pseudomonadati</taxon>
        <taxon>Pseudomonadota</taxon>
        <taxon>Betaproteobacteria</taxon>
        <taxon>Burkholderiales</taxon>
        <taxon>Alcaligenaceae</taxon>
        <taxon>Castellaniella</taxon>
    </lineage>
</organism>
<dbReference type="PANTHER" id="PTHR30337:SF0">
    <property type="entry name" value="NUCLEASE SBCCD SUBUNIT D"/>
    <property type="match status" value="1"/>
</dbReference>
<dbReference type="InterPro" id="IPR014577">
    <property type="entry name" value="UCP033093_metalloPase"/>
</dbReference>
<dbReference type="PANTHER" id="PTHR30337">
    <property type="entry name" value="COMPONENT OF ATP-DEPENDENT DSDNA EXONUCLEASE"/>
    <property type="match status" value="1"/>
</dbReference>
<evidence type="ECO:0000313" key="6">
    <source>
        <dbReference type="EMBL" id="MBB6082613.1"/>
    </source>
</evidence>
<dbReference type="RefSeq" id="WP_151025526.1">
    <property type="nucleotide sequence ID" value="NZ_JACHIB010000003.1"/>
</dbReference>
<dbReference type="GO" id="GO:0004527">
    <property type="term" value="F:exonuclease activity"/>
    <property type="evidence" value="ECO:0007669"/>
    <property type="project" value="UniProtKB-KW"/>
</dbReference>
<sequence>MPRFLHTADWQIGRQYGRFAPEDAAVLAEARYAAIERIAALAAREHVDAVLVAGDVFDAQTVSDRTIRRLFNALGGYQGPWILIPGNHDAALAESVWTRAQRLGAVPPHAHLLLEPGVRAFPEHGFAVLAAPLTQRQTHGDLTAWFDTAETAEGLARIGLAHGSVQGILAEDIDSPNPIAADRARRARLDYLALGDWHGFKQVDERTVYSGTPEPERFRDNGSGRVVRVDVPGPGRAPAVEPLEVGQYRWLAWDETLSVASDLDLLVERLDGLPPAAVLDLTLAGAIDLAGARRLDRTLSVVQGRCRSLQVHRSGLRLEPTDEDVAALRADGYVGEVIAQLRQRQDAAPGEAADTAREALAILAGLLGDGGDEMEGGTVPAARPVPEESGRHAGREVEGGQ</sequence>
<name>A0A7W9TKY2_CASDE</name>
<evidence type="ECO:0000259" key="5">
    <source>
        <dbReference type="Pfam" id="PF00149"/>
    </source>
</evidence>
<dbReference type="Pfam" id="PF00149">
    <property type="entry name" value="Metallophos"/>
    <property type="match status" value="1"/>
</dbReference>
<keyword evidence="2" id="KW-0378">Hydrolase</keyword>
<evidence type="ECO:0000256" key="4">
    <source>
        <dbReference type="SAM" id="MobiDB-lite"/>
    </source>
</evidence>
<gene>
    <name evidence="6" type="ORF">HNR28_000638</name>
</gene>